<dbReference type="PROSITE" id="PS50405">
    <property type="entry name" value="GST_CTER"/>
    <property type="match status" value="1"/>
</dbReference>
<dbReference type="Pfam" id="PF00043">
    <property type="entry name" value="GST_C"/>
    <property type="match status" value="1"/>
</dbReference>
<dbReference type="PANTHER" id="PTHR44051:SF9">
    <property type="entry name" value="GLUTATHIONE S-TRANSFERASE 1"/>
    <property type="match status" value="1"/>
</dbReference>
<dbReference type="InterPro" id="IPR004045">
    <property type="entry name" value="Glutathione_S-Trfase_N"/>
</dbReference>
<dbReference type="Gene3D" id="3.40.30.10">
    <property type="entry name" value="Glutaredoxin"/>
    <property type="match status" value="1"/>
</dbReference>
<evidence type="ECO:0000259" key="3">
    <source>
        <dbReference type="PROSITE" id="PS50404"/>
    </source>
</evidence>
<dbReference type="CDD" id="cd03046">
    <property type="entry name" value="GST_N_GTT1_like"/>
    <property type="match status" value="1"/>
</dbReference>
<sequence>MVLTLHHLGISQSERIVFLFEELGIEYNLVKHVRDPLMAPQSFKSLPGNRTGQSPFFEDPEAGITLSESGAICDYILGKYANEGGKRLKKEYGEKGYVDFIYFYNFVNGNLQPALSRAMLLAAAQVPADNMMAQYANHGVRQALDILESHFKNHKWLAGEDFTAADCLIIYSLTSQRYYQPRGYEEYPNIVRYLKDIGERPSYQKAMAKGDPEMEPLLGVKAPEKSLLVAGGIESDIWRKK</sequence>
<dbReference type="InterPro" id="IPR010987">
    <property type="entry name" value="Glutathione-S-Trfase_C-like"/>
</dbReference>
<protein>
    <submittedName>
        <fullName evidence="5">Glutathione S-transferase</fullName>
    </submittedName>
</protein>
<dbReference type="Gene3D" id="1.20.1050.10">
    <property type="match status" value="1"/>
</dbReference>
<comment type="caution">
    <text evidence="5">The sequence shown here is derived from an EMBL/GenBank/DDBJ whole genome shotgun (WGS) entry which is preliminary data.</text>
</comment>
<proteinExistence type="inferred from homology"/>
<dbReference type="SFLD" id="SFLDG00358">
    <property type="entry name" value="Main_(cytGST)"/>
    <property type="match status" value="1"/>
</dbReference>
<evidence type="ECO:0000313" key="6">
    <source>
        <dbReference type="Proteomes" id="UP000800039"/>
    </source>
</evidence>
<evidence type="ECO:0000256" key="2">
    <source>
        <dbReference type="RuleBase" id="RU003494"/>
    </source>
</evidence>
<dbReference type="Proteomes" id="UP000800039">
    <property type="component" value="Unassembled WGS sequence"/>
</dbReference>
<dbReference type="SUPFAM" id="SSF47616">
    <property type="entry name" value="GST C-terminal domain-like"/>
    <property type="match status" value="1"/>
</dbReference>
<comment type="similarity">
    <text evidence="1 2">Belongs to the GST superfamily.</text>
</comment>
<gene>
    <name evidence="5" type="ORF">K460DRAFT_368537</name>
</gene>
<dbReference type="PROSITE" id="PS50404">
    <property type="entry name" value="GST_NTER"/>
    <property type="match status" value="1"/>
</dbReference>
<accession>A0A9P4GE62</accession>
<dbReference type="RefSeq" id="XP_040786234.1">
    <property type="nucleotide sequence ID" value="XM_040933796.1"/>
</dbReference>
<keyword evidence="6" id="KW-1185">Reference proteome</keyword>
<evidence type="ECO:0000313" key="5">
    <source>
        <dbReference type="EMBL" id="KAF1843671.1"/>
    </source>
</evidence>
<dbReference type="GeneID" id="63851047"/>
<dbReference type="SUPFAM" id="SSF52833">
    <property type="entry name" value="Thioredoxin-like"/>
    <property type="match status" value="1"/>
</dbReference>
<dbReference type="PANTHER" id="PTHR44051">
    <property type="entry name" value="GLUTATHIONE S-TRANSFERASE-RELATED"/>
    <property type="match status" value="1"/>
</dbReference>
<dbReference type="InterPro" id="IPR040079">
    <property type="entry name" value="Glutathione_S-Trfase"/>
</dbReference>
<evidence type="ECO:0000256" key="1">
    <source>
        <dbReference type="ARBA" id="ARBA00007409"/>
    </source>
</evidence>
<dbReference type="Pfam" id="PF02798">
    <property type="entry name" value="GST_N"/>
    <property type="match status" value="1"/>
</dbReference>
<dbReference type="InterPro" id="IPR036249">
    <property type="entry name" value="Thioredoxin-like_sf"/>
</dbReference>
<dbReference type="EMBL" id="ML976617">
    <property type="protein sequence ID" value="KAF1843671.1"/>
    <property type="molecule type" value="Genomic_DNA"/>
</dbReference>
<dbReference type="InterPro" id="IPR036282">
    <property type="entry name" value="Glutathione-S-Trfase_C_sf"/>
</dbReference>
<feature type="domain" description="GST C-terminal" evidence="4">
    <location>
        <begin position="93"/>
        <end position="218"/>
    </location>
</feature>
<dbReference type="OrthoDB" id="2309723at2759"/>
<dbReference type="SFLD" id="SFLDS00019">
    <property type="entry name" value="Glutathione_Transferase_(cytos"/>
    <property type="match status" value="1"/>
</dbReference>
<feature type="domain" description="GST N-terminal" evidence="3">
    <location>
        <begin position="1"/>
        <end position="84"/>
    </location>
</feature>
<organism evidence="5 6">
    <name type="scientific">Cucurbitaria berberidis CBS 394.84</name>
    <dbReference type="NCBI Taxonomy" id="1168544"/>
    <lineage>
        <taxon>Eukaryota</taxon>
        <taxon>Fungi</taxon>
        <taxon>Dikarya</taxon>
        <taxon>Ascomycota</taxon>
        <taxon>Pezizomycotina</taxon>
        <taxon>Dothideomycetes</taxon>
        <taxon>Pleosporomycetidae</taxon>
        <taxon>Pleosporales</taxon>
        <taxon>Pleosporineae</taxon>
        <taxon>Cucurbitariaceae</taxon>
        <taxon>Cucurbitaria</taxon>
    </lineage>
</organism>
<name>A0A9P4GE62_9PLEO</name>
<evidence type="ECO:0000259" key="4">
    <source>
        <dbReference type="PROSITE" id="PS50405"/>
    </source>
</evidence>
<dbReference type="InterPro" id="IPR004046">
    <property type="entry name" value="GST_C"/>
</dbReference>
<reference evidence="5" key="1">
    <citation type="submission" date="2020-01" db="EMBL/GenBank/DDBJ databases">
        <authorList>
            <consortium name="DOE Joint Genome Institute"/>
            <person name="Haridas S."/>
            <person name="Albert R."/>
            <person name="Binder M."/>
            <person name="Bloem J."/>
            <person name="Labutti K."/>
            <person name="Salamov A."/>
            <person name="Andreopoulos B."/>
            <person name="Baker S.E."/>
            <person name="Barry K."/>
            <person name="Bills G."/>
            <person name="Bluhm B.H."/>
            <person name="Cannon C."/>
            <person name="Castanera R."/>
            <person name="Culley D.E."/>
            <person name="Daum C."/>
            <person name="Ezra D."/>
            <person name="Gonzalez J.B."/>
            <person name="Henrissat B."/>
            <person name="Kuo A."/>
            <person name="Liang C."/>
            <person name="Lipzen A."/>
            <person name="Lutzoni F."/>
            <person name="Magnuson J."/>
            <person name="Mondo S."/>
            <person name="Nolan M."/>
            <person name="Ohm R."/>
            <person name="Pangilinan J."/>
            <person name="Park H.-J."/>
            <person name="Ramirez L."/>
            <person name="Alfaro M."/>
            <person name="Sun H."/>
            <person name="Tritt A."/>
            <person name="Yoshinaga Y."/>
            <person name="Zwiers L.-H."/>
            <person name="Turgeon B.G."/>
            <person name="Goodwin S.B."/>
            <person name="Spatafora J.W."/>
            <person name="Crous P.W."/>
            <person name="Grigoriev I.V."/>
        </authorList>
    </citation>
    <scope>NUCLEOTIDE SEQUENCE</scope>
    <source>
        <strain evidence="5">CBS 394.84</strain>
    </source>
</reference>
<dbReference type="AlphaFoldDB" id="A0A9P4GE62"/>